<dbReference type="InterPro" id="IPR051704">
    <property type="entry name" value="FAD_aromatic-hydroxylase"/>
</dbReference>
<dbReference type="EMBL" id="JADAQT010000017">
    <property type="protein sequence ID" value="MBE1874241.1"/>
    <property type="molecule type" value="Genomic_DNA"/>
</dbReference>
<evidence type="ECO:0000313" key="3">
    <source>
        <dbReference type="Proteomes" id="UP000625527"/>
    </source>
</evidence>
<dbReference type="PANTHER" id="PTHR46865">
    <property type="entry name" value="OXIDOREDUCTASE-RELATED"/>
    <property type="match status" value="1"/>
</dbReference>
<reference evidence="2 3" key="1">
    <citation type="submission" date="2020-10" db="EMBL/GenBank/DDBJ databases">
        <title>Myceligenerans pegani sp. nov., an endophytic actinomycete isolated from Peganum harmala L. in Xinjiang, China.</title>
        <authorList>
            <person name="Xin L."/>
        </authorList>
    </citation>
    <scope>NUCLEOTIDE SEQUENCE [LARGE SCALE GENOMIC DNA]</scope>
    <source>
        <strain evidence="2 3">TRM65318</strain>
    </source>
</reference>
<name>A0ABR9MT57_9MICO</name>
<protein>
    <submittedName>
        <fullName evidence="2">FAD-dependent monooxygenase</fullName>
    </submittedName>
</protein>
<keyword evidence="2" id="KW-0560">Oxidoreductase</keyword>
<comment type="caution">
    <text evidence="2">The sequence shown here is derived from an EMBL/GenBank/DDBJ whole genome shotgun (WGS) entry which is preliminary data.</text>
</comment>
<dbReference type="PANTHER" id="PTHR46865:SF8">
    <property type="entry name" value="POSSIBLE OXIDOREDUCTASE"/>
    <property type="match status" value="1"/>
</dbReference>
<proteinExistence type="predicted"/>
<organism evidence="2 3">
    <name type="scientific">Myceligenerans pegani</name>
    <dbReference type="NCBI Taxonomy" id="2776917"/>
    <lineage>
        <taxon>Bacteria</taxon>
        <taxon>Bacillati</taxon>
        <taxon>Actinomycetota</taxon>
        <taxon>Actinomycetes</taxon>
        <taxon>Micrococcales</taxon>
        <taxon>Promicromonosporaceae</taxon>
        <taxon>Myceligenerans</taxon>
    </lineage>
</organism>
<evidence type="ECO:0000259" key="1">
    <source>
        <dbReference type="Pfam" id="PF01494"/>
    </source>
</evidence>
<dbReference type="Gene3D" id="3.30.9.10">
    <property type="entry name" value="D-Amino Acid Oxidase, subunit A, domain 2"/>
    <property type="match status" value="1"/>
</dbReference>
<gene>
    <name evidence="2" type="ORF">IHE71_00750</name>
</gene>
<evidence type="ECO:0000313" key="2">
    <source>
        <dbReference type="EMBL" id="MBE1874241.1"/>
    </source>
</evidence>
<dbReference type="InterPro" id="IPR002938">
    <property type="entry name" value="FAD-bd"/>
</dbReference>
<dbReference type="GO" id="GO:0004497">
    <property type="term" value="F:monooxygenase activity"/>
    <property type="evidence" value="ECO:0007669"/>
    <property type="project" value="UniProtKB-KW"/>
</dbReference>
<sequence length="388" mass="42208">MKAIVCGAGIAGLAAAGRLHHHGWEVLVVDSAPGPREQGYMIDFFGPGFQALTAMGLLPQLREAASPVDEFRYIDARGRTTVAVGYDRFTKALDGEITSVMRPALERVLREALPGDVGLRYGTTIERIDDDAVELSDGTVLTPDLVVGADGIHSRVRSLVFGGERDDVRPLGMHTGAYVLTDPEMHREVRRQFVLTESLDRQMGFYGIGEDRVAVFAVHRTSDLDLPDDPRRVLRQEYAGLGDLADRALAHCPPSGEVYYDLVAQIDTARWHAGRVALIGDAAHAVSLVAGQGASLGVAGAYVLAERLNRAGTVAEGLADYERLWRPMAGGVQANARDRAADWFVPATTTKLLLRRWGFRAMRLPGLDRILVGPLFPKEHRTVAELVA</sequence>
<dbReference type="Gene3D" id="3.50.50.60">
    <property type="entry name" value="FAD/NAD(P)-binding domain"/>
    <property type="match status" value="1"/>
</dbReference>
<dbReference type="PRINTS" id="PR00420">
    <property type="entry name" value="RNGMNOXGNASE"/>
</dbReference>
<dbReference type="SUPFAM" id="SSF51905">
    <property type="entry name" value="FAD/NAD(P)-binding domain"/>
    <property type="match status" value="1"/>
</dbReference>
<accession>A0ABR9MT57</accession>
<dbReference type="Pfam" id="PF01494">
    <property type="entry name" value="FAD_binding_3"/>
    <property type="match status" value="1"/>
</dbReference>
<dbReference type="InterPro" id="IPR036188">
    <property type="entry name" value="FAD/NAD-bd_sf"/>
</dbReference>
<feature type="domain" description="FAD-binding" evidence="1">
    <location>
        <begin position="3"/>
        <end position="324"/>
    </location>
</feature>
<keyword evidence="3" id="KW-1185">Reference proteome</keyword>
<dbReference type="Proteomes" id="UP000625527">
    <property type="component" value="Unassembled WGS sequence"/>
</dbReference>
<dbReference type="RefSeq" id="WP_192860823.1">
    <property type="nucleotide sequence ID" value="NZ_JADAQT010000017.1"/>
</dbReference>
<keyword evidence="2" id="KW-0503">Monooxygenase</keyword>